<gene>
    <name evidence="1" type="ORF">GCM10009831_26050</name>
</gene>
<evidence type="ECO:0000313" key="1">
    <source>
        <dbReference type="EMBL" id="GAA1715188.1"/>
    </source>
</evidence>
<sequence>MNTHSDDQPRLIWATRGRNWGFRFLLGAGLDDPLLEYERAFGGDSDAAEAFRRSADTVAVRFPDPLQRRDFAGRVIPHEIVLFGADADLVDSLDTGIRELWPRVSGIFAQIWDSDDPPSRQEIERGRF</sequence>
<organism evidence="1 2">
    <name type="scientific">Dietzia cercidiphylli</name>
    <dbReference type="NCBI Taxonomy" id="498199"/>
    <lineage>
        <taxon>Bacteria</taxon>
        <taxon>Bacillati</taxon>
        <taxon>Actinomycetota</taxon>
        <taxon>Actinomycetes</taxon>
        <taxon>Mycobacteriales</taxon>
        <taxon>Dietziaceae</taxon>
        <taxon>Dietzia</taxon>
    </lineage>
</organism>
<dbReference type="Proteomes" id="UP001500383">
    <property type="component" value="Unassembled WGS sequence"/>
</dbReference>
<comment type="caution">
    <text evidence="1">The sequence shown here is derived from an EMBL/GenBank/DDBJ whole genome shotgun (WGS) entry which is preliminary data.</text>
</comment>
<keyword evidence="2" id="KW-1185">Reference proteome</keyword>
<proteinExistence type="predicted"/>
<protein>
    <submittedName>
        <fullName evidence="1">Uncharacterized protein</fullName>
    </submittedName>
</protein>
<accession>A0ABP4V014</accession>
<evidence type="ECO:0000313" key="2">
    <source>
        <dbReference type="Proteomes" id="UP001500383"/>
    </source>
</evidence>
<name>A0ABP4V014_9ACTN</name>
<reference evidence="2" key="1">
    <citation type="journal article" date="2019" name="Int. J. Syst. Evol. Microbiol.">
        <title>The Global Catalogue of Microorganisms (GCM) 10K type strain sequencing project: providing services to taxonomists for standard genome sequencing and annotation.</title>
        <authorList>
            <consortium name="The Broad Institute Genomics Platform"/>
            <consortium name="The Broad Institute Genome Sequencing Center for Infectious Disease"/>
            <person name="Wu L."/>
            <person name="Ma J."/>
        </authorList>
    </citation>
    <scope>NUCLEOTIDE SEQUENCE [LARGE SCALE GENOMIC DNA]</scope>
    <source>
        <strain evidence="2">JCM 16002</strain>
    </source>
</reference>
<dbReference type="RefSeq" id="WP_182658576.1">
    <property type="nucleotide sequence ID" value="NZ_BAAAQG010000013.1"/>
</dbReference>
<dbReference type="EMBL" id="BAAAQG010000013">
    <property type="protein sequence ID" value="GAA1715188.1"/>
    <property type="molecule type" value="Genomic_DNA"/>
</dbReference>